<comment type="caution">
    <text evidence="1">The sequence shown here is derived from an EMBL/GenBank/DDBJ whole genome shotgun (WGS) entry which is preliminary data.</text>
</comment>
<accession>A0A4C1Y2Z6</accession>
<evidence type="ECO:0000313" key="2">
    <source>
        <dbReference type="Proteomes" id="UP000299102"/>
    </source>
</evidence>
<gene>
    <name evidence="1" type="ORF">EVAR_53431_1</name>
</gene>
<dbReference type="Proteomes" id="UP000299102">
    <property type="component" value="Unassembled WGS sequence"/>
</dbReference>
<organism evidence="1 2">
    <name type="scientific">Eumeta variegata</name>
    <name type="common">Bagworm moth</name>
    <name type="synonym">Eumeta japonica</name>
    <dbReference type="NCBI Taxonomy" id="151549"/>
    <lineage>
        <taxon>Eukaryota</taxon>
        <taxon>Metazoa</taxon>
        <taxon>Ecdysozoa</taxon>
        <taxon>Arthropoda</taxon>
        <taxon>Hexapoda</taxon>
        <taxon>Insecta</taxon>
        <taxon>Pterygota</taxon>
        <taxon>Neoptera</taxon>
        <taxon>Endopterygota</taxon>
        <taxon>Lepidoptera</taxon>
        <taxon>Glossata</taxon>
        <taxon>Ditrysia</taxon>
        <taxon>Tineoidea</taxon>
        <taxon>Psychidae</taxon>
        <taxon>Oiketicinae</taxon>
        <taxon>Eumeta</taxon>
    </lineage>
</organism>
<evidence type="ECO:0000313" key="1">
    <source>
        <dbReference type="EMBL" id="GBP69354.1"/>
    </source>
</evidence>
<dbReference type="AlphaFoldDB" id="A0A4C1Y2Z6"/>
<reference evidence="1 2" key="1">
    <citation type="journal article" date="2019" name="Commun. Biol.">
        <title>The bagworm genome reveals a unique fibroin gene that provides high tensile strength.</title>
        <authorList>
            <person name="Kono N."/>
            <person name="Nakamura H."/>
            <person name="Ohtoshi R."/>
            <person name="Tomita M."/>
            <person name="Numata K."/>
            <person name="Arakawa K."/>
        </authorList>
    </citation>
    <scope>NUCLEOTIDE SEQUENCE [LARGE SCALE GENOMIC DNA]</scope>
</reference>
<sequence length="130" mass="14852">MDKGCAPANVGGATFYAPRPRTGRMHNSVIGTFVRAELECWKWDVKTISRIYFWIEIPSYPFKELSLKILSLIERFPSNIEEILVQSSICLDFVQIKTVTGNGIEIANETRSRIEREIQIGVSNWTGMRI</sequence>
<protein>
    <submittedName>
        <fullName evidence="1">Uncharacterized protein</fullName>
    </submittedName>
</protein>
<keyword evidence="2" id="KW-1185">Reference proteome</keyword>
<name>A0A4C1Y2Z6_EUMVA</name>
<proteinExistence type="predicted"/>
<dbReference type="EMBL" id="BGZK01001038">
    <property type="protein sequence ID" value="GBP69354.1"/>
    <property type="molecule type" value="Genomic_DNA"/>
</dbReference>